<reference evidence="22 23" key="1">
    <citation type="journal article" date="2017" name="Environ. Microbiol.">
        <title>Genomic and physiological analyses of 'Reinekea forsetii' reveal a versatile opportunistic lifestyle during spring algae blooms.</title>
        <authorList>
            <person name="Avci B."/>
            <person name="Hahnke R.L."/>
            <person name="Chafee M."/>
            <person name="Fischer T."/>
            <person name="Gruber-Vodicka H."/>
            <person name="Tegetmeyer H.E."/>
            <person name="Harder J."/>
            <person name="Fuchs B.M."/>
            <person name="Amann R.I."/>
            <person name="Teeling H."/>
        </authorList>
    </citation>
    <scope>NUCLEOTIDE SEQUENCE [LARGE SCALE GENOMIC DNA]</scope>
    <source>
        <strain evidence="22 23">Hel1_31_D35</strain>
    </source>
</reference>
<dbReference type="KEGG" id="rfo:REIFOR_00376"/>
<dbReference type="SMART" id="SM00091">
    <property type="entry name" value="PAS"/>
    <property type="match status" value="1"/>
</dbReference>
<dbReference type="SMART" id="SM00388">
    <property type="entry name" value="HisKA"/>
    <property type="match status" value="1"/>
</dbReference>
<feature type="domain" description="Histidine kinase" evidence="20">
    <location>
        <begin position="210"/>
        <end position="427"/>
    </location>
</feature>
<evidence type="ECO:0000313" key="23">
    <source>
        <dbReference type="Proteomes" id="UP000229757"/>
    </source>
</evidence>
<feature type="domain" description="PAS" evidence="21">
    <location>
        <begin position="95"/>
        <end position="136"/>
    </location>
</feature>
<dbReference type="SUPFAM" id="SSF55874">
    <property type="entry name" value="ATPase domain of HSP90 chaperone/DNA topoisomerase II/histidine kinase"/>
    <property type="match status" value="1"/>
</dbReference>
<evidence type="ECO:0000256" key="13">
    <source>
        <dbReference type="ARBA" id="ARBA00022840"/>
    </source>
</evidence>
<dbReference type="Pfam" id="PF00512">
    <property type="entry name" value="HisKA"/>
    <property type="match status" value="1"/>
</dbReference>
<dbReference type="GO" id="GO:0004721">
    <property type="term" value="F:phosphoprotein phosphatase activity"/>
    <property type="evidence" value="ECO:0007669"/>
    <property type="project" value="InterPro"/>
</dbReference>
<dbReference type="RefSeq" id="WP_100255950.1">
    <property type="nucleotide sequence ID" value="NZ_CP011797.1"/>
</dbReference>
<dbReference type="SUPFAM" id="SSF47384">
    <property type="entry name" value="Homodimeric domain of signal transducing histidine kinase"/>
    <property type="match status" value="1"/>
</dbReference>
<dbReference type="SMART" id="SM00387">
    <property type="entry name" value="HATPase_c"/>
    <property type="match status" value="1"/>
</dbReference>
<evidence type="ECO:0000256" key="14">
    <source>
        <dbReference type="ARBA" id="ARBA00022989"/>
    </source>
</evidence>
<dbReference type="InterPro" id="IPR021766">
    <property type="entry name" value="PhoR_N"/>
</dbReference>
<dbReference type="InterPro" id="IPR036097">
    <property type="entry name" value="HisK_dim/P_sf"/>
</dbReference>
<keyword evidence="7" id="KW-0597">Phosphoprotein</keyword>
<evidence type="ECO:0000256" key="7">
    <source>
        <dbReference type="ARBA" id="ARBA00022553"/>
    </source>
</evidence>
<dbReference type="InterPro" id="IPR014310">
    <property type="entry name" value="Sig_transdc_His_kinase_PhoR"/>
</dbReference>
<evidence type="ECO:0000256" key="19">
    <source>
        <dbReference type="SAM" id="Phobius"/>
    </source>
</evidence>
<protein>
    <recommendedName>
        <fullName evidence="4">Phosphate regulon sensor protein PhoR</fullName>
        <ecNumber evidence="3">2.7.13.3</ecNumber>
    </recommendedName>
</protein>
<dbReference type="CDD" id="cd00082">
    <property type="entry name" value="HisKA"/>
    <property type="match status" value="1"/>
</dbReference>
<keyword evidence="10 19" id="KW-0812">Transmembrane</keyword>
<keyword evidence="5" id="KW-0813">Transport</keyword>
<dbReference type="OrthoDB" id="9813151at2"/>
<dbReference type="InterPro" id="IPR004358">
    <property type="entry name" value="Sig_transdc_His_kin-like_C"/>
</dbReference>
<evidence type="ECO:0000259" key="21">
    <source>
        <dbReference type="PROSITE" id="PS50112"/>
    </source>
</evidence>
<sequence length="465" mass="51968">MIRDLRRSHYRQLTLSLLGAAIVGAFFGYPWVFLAVSAIGYLIWISYQQHRLIAWLISGARKTPPEAVGLWGVIFDHLYRVQRDHRKQVGNYREVVQRMRSSTEALADGIMLLDDNGHIQWWNSAARDLLNLRKEDSGQMLINLLREPKFIKFYRKNLHREPITLDNPARLNCHIQVMMTVFGKGERLIVLRDVTRLQQLELMRQDFVANASHELKTPLTVFKGHLENILSFADNLSPPVTKALRSMSKQTQRMNNLVTDLLMLTRLDAATSSTEGQAIDVAAMLAQIQSDALELSGENAHLISVDCQSTCQLLGSPGEIRSALNNLVFNAVHYSPAGSQIDICWKKTARGAVLSVADQGRGIEQHHIPRLTERFYRVDSGRSSDTGGTGLGLAIVKHALQHHDARLDISSRSNRGSVFSCIFPEERLIDPTAEEPDDSVAPDANEAEISTGDHSVALLDPTQAS</sequence>
<evidence type="ECO:0000256" key="11">
    <source>
        <dbReference type="ARBA" id="ARBA00022741"/>
    </source>
</evidence>
<dbReference type="FunFam" id="1.10.287.130:FF:000001">
    <property type="entry name" value="Two-component sensor histidine kinase"/>
    <property type="match status" value="1"/>
</dbReference>
<dbReference type="PRINTS" id="PR00344">
    <property type="entry name" value="BCTRLSENSOR"/>
</dbReference>
<organism evidence="22 23">
    <name type="scientific">Reinekea forsetii</name>
    <dbReference type="NCBI Taxonomy" id="1336806"/>
    <lineage>
        <taxon>Bacteria</taxon>
        <taxon>Pseudomonadati</taxon>
        <taxon>Pseudomonadota</taxon>
        <taxon>Gammaproteobacteria</taxon>
        <taxon>Oceanospirillales</taxon>
        <taxon>Saccharospirillaceae</taxon>
        <taxon>Reinekea</taxon>
    </lineage>
</organism>
<dbReference type="NCBIfam" id="NF008235">
    <property type="entry name" value="PRK11006.1"/>
    <property type="match status" value="1"/>
</dbReference>
<evidence type="ECO:0000256" key="10">
    <source>
        <dbReference type="ARBA" id="ARBA00022692"/>
    </source>
</evidence>
<keyword evidence="23" id="KW-1185">Reference proteome</keyword>
<dbReference type="Gene3D" id="1.10.287.130">
    <property type="match status" value="1"/>
</dbReference>
<dbReference type="InterPro" id="IPR003661">
    <property type="entry name" value="HisK_dim/P_dom"/>
</dbReference>
<dbReference type="InterPro" id="IPR005467">
    <property type="entry name" value="His_kinase_dom"/>
</dbReference>
<gene>
    <name evidence="22" type="primary">phoR</name>
    <name evidence="22" type="ORF">REIFOR_00376</name>
</gene>
<dbReference type="GO" id="GO:0005524">
    <property type="term" value="F:ATP binding"/>
    <property type="evidence" value="ECO:0007669"/>
    <property type="project" value="UniProtKB-KW"/>
</dbReference>
<evidence type="ECO:0000256" key="12">
    <source>
        <dbReference type="ARBA" id="ARBA00022777"/>
    </source>
</evidence>
<dbReference type="GO" id="GO:0006355">
    <property type="term" value="P:regulation of DNA-templated transcription"/>
    <property type="evidence" value="ECO:0007669"/>
    <property type="project" value="InterPro"/>
</dbReference>
<dbReference type="InterPro" id="IPR003594">
    <property type="entry name" value="HATPase_dom"/>
</dbReference>
<evidence type="ECO:0000256" key="15">
    <source>
        <dbReference type="ARBA" id="ARBA00023012"/>
    </source>
</evidence>
<dbReference type="Proteomes" id="UP000229757">
    <property type="component" value="Chromosome"/>
</dbReference>
<comment type="catalytic activity">
    <reaction evidence="1">
        <text>ATP + protein L-histidine = ADP + protein N-phospho-L-histidine.</text>
        <dbReference type="EC" id="2.7.13.3"/>
    </reaction>
</comment>
<dbReference type="EC" id="2.7.13.3" evidence="3"/>
<evidence type="ECO:0000256" key="1">
    <source>
        <dbReference type="ARBA" id="ARBA00000085"/>
    </source>
</evidence>
<keyword evidence="11" id="KW-0547">Nucleotide-binding</keyword>
<dbReference type="Pfam" id="PF02518">
    <property type="entry name" value="HATPase_c"/>
    <property type="match status" value="1"/>
</dbReference>
<dbReference type="GO" id="GO:0000155">
    <property type="term" value="F:phosphorelay sensor kinase activity"/>
    <property type="evidence" value="ECO:0007669"/>
    <property type="project" value="InterPro"/>
</dbReference>
<evidence type="ECO:0000256" key="5">
    <source>
        <dbReference type="ARBA" id="ARBA00022448"/>
    </source>
</evidence>
<keyword evidence="9 22" id="KW-0808">Transferase</keyword>
<keyword evidence="15" id="KW-0902">Two-component regulatory system</keyword>
<dbReference type="Pfam" id="PF11808">
    <property type="entry name" value="PhoR"/>
    <property type="match status" value="1"/>
</dbReference>
<evidence type="ECO:0000256" key="17">
    <source>
        <dbReference type="ARBA" id="ARBA00025207"/>
    </source>
</evidence>
<dbReference type="SUPFAM" id="SSF55785">
    <property type="entry name" value="PYP-like sensor domain (PAS domain)"/>
    <property type="match status" value="1"/>
</dbReference>
<dbReference type="InterPro" id="IPR013767">
    <property type="entry name" value="PAS_fold"/>
</dbReference>
<name>A0A2K8KLA9_9GAMM</name>
<dbReference type="CDD" id="cd00130">
    <property type="entry name" value="PAS"/>
    <property type="match status" value="1"/>
</dbReference>
<dbReference type="Gene3D" id="3.30.450.20">
    <property type="entry name" value="PAS domain"/>
    <property type="match status" value="1"/>
</dbReference>
<evidence type="ECO:0000256" key="4">
    <source>
        <dbReference type="ARBA" id="ARBA00019665"/>
    </source>
</evidence>
<dbReference type="EMBL" id="CP011797">
    <property type="protein sequence ID" value="ATX75552.1"/>
    <property type="molecule type" value="Genomic_DNA"/>
</dbReference>
<dbReference type="Pfam" id="PF00989">
    <property type="entry name" value="PAS"/>
    <property type="match status" value="1"/>
</dbReference>
<feature type="transmembrane region" description="Helical" evidence="19">
    <location>
        <begin position="12"/>
        <end position="44"/>
    </location>
</feature>
<evidence type="ECO:0000256" key="18">
    <source>
        <dbReference type="SAM" id="MobiDB-lite"/>
    </source>
</evidence>
<dbReference type="PROSITE" id="PS50112">
    <property type="entry name" value="PAS"/>
    <property type="match status" value="1"/>
</dbReference>
<evidence type="ECO:0000256" key="9">
    <source>
        <dbReference type="ARBA" id="ARBA00022679"/>
    </source>
</evidence>
<comment type="function">
    <text evidence="17">Member of the two-component regulatory system PhoR/PhoB involved in the phosphate regulon genes expression. PhoR may function as a membrane-associated protein kinase that phosphorylates PhoB in response to environmental signals.</text>
</comment>
<dbReference type="PROSITE" id="PS50109">
    <property type="entry name" value="HIS_KIN"/>
    <property type="match status" value="1"/>
</dbReference>
<dbReference type="PANTHER" id="PTHR45453:SF1">
    <property type="entry name" value="PHOSPHATE REGULON SENSOR PROTEIN PHOR"/>
    <property type="match status" value="1"/>
</dbReference>
<dbReference type="InterPro" id="IPR036890">
    <property type="entry name" value="HATPase_C_sf"/>
</dbReference>
<keyword evidence="12" id="KW-0418">Kinase</keyword>
<dbReference type="InterPro" id="IPR000014">
    <property type="entry name" value="PAS"/>
</dbReference>
<evidence type="ECO:0000259" key="20">
    <source>
        <dbReference type="PROSITE" id="PS50109"/>
    </source>
</evidence>
<comment type="subcellular location">
    <subcellularLocation>
        <location evidence="2">Cell membrane</location>
    </subcellularLocation>
</comment>
<evidence type="ECO:0000313" key="22">
    <source>
        <dbReference type="EMBL" id="ATX75552.1"/>
    </source>
</evidence>
<keyword evidence="14 19" id="KW-1133">Transmembrane helix</keyword>
<dbReference type="NCBIfam" id="TIGR02966">
    <property type="entry name" value="phoR_proteo"/>
    <property type="match status" value="1"/>
</dbReference>
<keyword evidence="13" id="KW-0067">ATP-binding</keyword>
<evidence type="ECO:0000256" key="8">
    <source>
        <dbReference type="ARBA" id="ARBA00022592"/>
    </source>
</evidence>
<dbReference type="GO" id="GO:0016036">
    <property type="term" value="P:cellular response to phosphate starvation"/>
    <property type="evidence" value="ECO:0007669"/>
    <property type="project" value="TreeGrafter"/>
</dbReference>
<dbReference type="PANTHER" id="PTHR45453">
    <property type="entry name" value="PHOSPHATE REGULON SENSOR PROTEIN PHOR"/>
    <property type="match status" value="1"/>
</dbReference>
<keyword evidence="8" id="KW-0592">Phosphate transport</keyword>
<evidence type="ECO:0000256" key="3">
    <source>
        <dbReference type="ARBA" id="ARBA00012438"/>
    </source>
</evidence>
<evidence type="ECO:0000256" key="6">
    <source>
        <dbReference type="ARBA" id="ARBA00022475"/>
    </source>
</evidence>
<dbReference type="GO" id="GO:0006817">
    <property type="term" value="P:phosphate ion transport"/>
    <property type="evidence" value="ECO:0007669"/>
    <property type="project" value="UniProtKB-KW"/>
</dbReference>
<evidence type="ECO:0000256" key="16">
    <source>
        <dbReference type="ARBA" id="ARBA00023136"/>
    </source>
</evidence>
<dbReference type="Gene3D" id="3.30.565.10">
    <property type="entry name" value="Histidine kinase-like ATPase, C-terminal domain"/>
    <property type="match status" value="1"/>
</dbReference>
<proteinExistence type="predicted"/>
<keyword evidence="16 19" id="KW-0472">Membrane</keyword>
<accession>A0A2K8KLA9</accession>
<dbReference type="AlphaFoldDB" id="A0A2K8KLA9"/>
<dbReference type="GO" id="GO:0005886">
    <property type="term" value="C:plasma membrane"/>
    <property type="evidence" value="ECO:0007669"/>
    <property type="project" value="UniProtKB-SubCell"/>
</dbReference>
<dbReference type="InterPro" id="IPR050351">
    <property type="entry name" value="BphY/WalK/GraS-like"/>
</dbReference>
<feature type="region of interest" description="Disordered" evidence="18">
    <location>
        <begin position="429"/>
        <end position="465"/>
    </location>
</feature>
<evidence type="ECO:0000256" key="2">
    <source>
        <dbReference type="ARBA" id="ARBA00004236"/>
    </source>
</evidence>
<dbReference type="InterPro" id="IPR035965">
    <property type="entry name" value="PAS-like_dom_sf"/>
</dbReference>
<keyword evidence="6" id="KW-1003">Cell membrane</keyword>